<keyword evidence="3" id="KW-1185">Reference proteome</keyword>
<proteinExistence type="predicted"/>
<dbReference type="EMBL" id="KB008103">
    <property type="protein sequence ID" value="ELR12849.1"/>
    <property type="molecule type" value="Genomic_DNA"/>
</dbReference>
<evidence type="ECO:0000313" key="3">
    <source>
        <dbReference type="Proteomes" id="UP000011083"/>
    </source>
</evidence>
<evidence type="ECO:0000313" key="2">
    <source>
        <dbReference type="EMBL" id="ELR12849.1"/>
    </source>
</evidence>
<dbReference type="GeneID" id="14913377"/>
<dbReference type="PROSITE" id="PS50848">
    <property type="entry name" value="START"/>
    <property type="match status" value="1"/>
</dbReference>
<gene>
    <name evidence="2" type="ORF">ACA1_094060</name>
</gene>
<dbReference type="SMART" id="SM00234">
    <property type="entry name" value="START"/>
    <property type="match status" value="1"/>
</dbReference>
<dbReference type="InterPro" id="IPR051213">
    <property type="entry name" value="START_lipid_transfer"/>
</dbReference>
<dbReference type="PANTHER" id="PTHR19308">
    <property type="entry name" value="PHOSPHATIDYLCHOLINE TRANSFER PROTEIN"/>
    <property type="match status" value="1"/>
</dbReference>
<dbReference type="GO" id="GO:0005737">
    <property type="term" value="C:cytoplasm"/>
    <property type="evidence" value="ECO:0007669"/>
    <property type="project" value="UniProtKB-ARBA"/>
</dbReference>
<dbReference type="InterPro" id="IPR002913">
    <property type="entry name" value="START_lipid-bd_dom"/>
</dbReference>
<sequence length="275" mass="30495">MLRSGSAPALPTETTSIDRATSASRLRIGAGRAATHQQAHLEGGVGPSPCEAYAALIEETFDDLLDEVDLTEEWKLIKEELGVKVSKKTLAENGSVNCMRGDADLQCSAQEFRQLVLQADRWREWDIFAAASRRVRDLEPDTPGHTGIVHITYSAPWPLNSRDVCVVMSSREYEDGTVIVIARSVADDNCPEINGTVRAELLSSGYVITPRDEGGIHVAYILQIDFKGRIPSWITNILSMEMPKSLSRVGKCIIREREQFLQPRQNKQRRASTSS</sequence>
<name>L8GJ20_ACACF</name>
<dbReference type="Proteomes" id="UP000011083">
    <property type="component" value="Unassembled WGS sequence"/>
</dbReference>
<dbReference type="SUPFAM" id="SSF55961">
    <property type="entry name" value="Bet v1-like"/>
    <property type="match status" value="1"/>
</dbReference>
<dbReference type="VEuPathDB" id="AmoebaDB:ACA1_094060"/>
<feature type="domain" description="START" evidence="1">
    <location>
        <begin position="72"/>
        <end position="262"/>
    </location>
</feature>
<organism evidence="2 3">
    <name type="scientific">Acanthamoeba castellanii (strain ATCC 30010 / Neff)</name>
    <dbReference type="NCBI Taxonomy" id="1257118"/>
    <lineage>
        <taxon>Eukaryota</taxon>
        <taxon>Amoebozoa</taxon>
        <taxon>Discosea</taxon>
        <taxon>Longamoebia</taxon>
        <taxon>Centramoebida</taxon>
        <taxon>Acanthamoebidae</taxon>
        <taxon>Acanthamoeba</taxon>
    </lineage>
</organism>
<dbReference type="Gene3D" id="3.30.530.20">
    <property type="match status" value="1"/>
</dbReference>
<dbReference type="OrthoDB" id="5403181at2759"/>
<dbReference type="PANTHER" id="PTHR19308:SF14">
    <property type="entry name" value="START DOMAIN-CONTAINING PROTEIN"/>
    <property type="match status" value="1"/>
</dbReference>
<dbReference type="CDD" id="cd00177">
    <property type="entry name" value="START"/>
    <property type="match status" value="1"/>
</dbReference>
<dbReference type="InterPro" id="IPR023393">
    <property type="entry name" value="START-like_dom_sf"/>
</dbReference>
<dbReference type="GO" id="GO:0008289">
    <property type="term" value="F:lipid binding"/>
    <property type="evidence" value="ECO:0007669"/>
    <property type="project" value="InterPro"/>
</dbReference>
<dbReference type="OMA" id="VTIQCFD"/>
<accession>L8GJ20</accession>
<dbReference type="Pfam" id="PF01852">
    <property type="entry name" value="START"/>
    <property type="match status" value="1"/>
</dbReference>
<evidence type="ECO:0000259" key="1">
    <source>
        <dbReference type="PROSITE" id="PS50848"/>
    </source>
</evidence>
<reference evidence="2 3" key="1">
    <citation type="journal article" date="2013" name="Genome Biol.">
        <title>Genome of Acanthamoeba castellanii highlights extensive lateral gene transfer and early evolution of tyrosine kinase signaling.</title>
        <authorList>
            <person name="Clarke M."/>
            <person name="Lohan A.J."/>
            <person name="Liu B."/>
            <person name="Lagkouvardos I."/>
            <person name="Roy S."/>
            <person name="Zafar N."/>
            <person name="Bertelli C."/>
            <person name="Schilde C."/>
            <person name="Kianianmomeni A."/>
            <person name="Burglin T.R."/>
            <person name="Frech C."/>
            <person name="Turcotte B."/>
            <person name="Kopec K.O."/>
            <person name="Synnott J.M."/>
            <person name="Choo C."/>
            <person name="Paponov I."/>
            <person name="Finkler A."/>
            <person name="Soon Heng Tan C."/>
            <person name="Hutchins A.P."/>
            <person name="Weinmeier T."/>
            <person name="Rattei T."/>
            <person name="Chu J.S."/>
            <person name="Gimenez G."/>
            <person name="Irimia M."/>
            <person name="Rigden D.J."/>
            <person name="Fitzpatrick D.A."/>
            <person name="Lorenzo-Morales J."/>
            <person name="Bateman A."/>
            <person name="Chiu C.H."/>
            <person name="Tang P."/>
            <person name="Hegemann P."/>
            <person name="Fromm H."/>
            <person name="Raoult D."/>
            <person name="Greub G."/>
            <person name="Miranda-Saavedra D."/>
            <person name="Chen N."/>
            <person name="Nash P."/>
            <person name="Ginger M.L."/>
            <person name="Horn M."/>
            <person name="Schaap P."/>
            <person name="Caler L."/>
            <person name="Loftus B."/>
        </authorList>
    </citation>
    <scope>NUCLEOTIDE SEQUENCE [LARGE SCALE GENOMIC DNA]</scope>
    <source>
        <strain evidence="2 3">Neff</strain>
    </source>
</reference>
<dbReference type="KEGG" id="acan:ACA1_094060"/>
<dbReference type="RefSeq" id="XP_004334862.1">
    <property type="nucleotide sequence ID" value="XM_004334814.1"/>
</dbReference>
<dbReference type="AlphaFoldDB" id="L8GJ20"/>
<protein>
    <submittedName>
        <fullName evidence="2">START domain containing protein</fullName>
    </submittedName>
</protein>